<dbReference type="GO" id="GO:0043066">
    <property type="term" value="P:negative regulation of apoptotic process"/>
    <property type="evidence" value="ECO:0007669"/>
    <property type="project" value="TreeGrafter"/>
</dbReference>
<dbReference type="GO" id="GO:0031769">
    <property type="term" value="F:glucagon receptor binding"/>
    <property type="evidence" value="ECO:0007669"/>
    <property type="project" value="TreeGrafter"/>
</dbReference>
<evidence type="ECO:0000256" key="2">
    <source>
        <dbReference type="ARBA" id="ARBA00008369"/>
    </source>
</evidence>
<dbReference type="GO" id="GO:0035774">
    <property type="term" value="P:positive regulation of insulin secretion involved in cellular response to glucose stimulus"/>
    <property type="evidence" value="ECO:0007669"/>
    <property type="project" value="TreeGrafter"/>
</dbReference>
<sequence>MRTGRWLLLAVLVLAALLPAGRPMGPRDPGDTSRWRPNEPQSARSSKRHSEGTFSSDFTRRLDRMRAKEFVHWLIDADHYSSSAKRFLKDSPRSVRLPLLL</sequence>
<gene>
    <name evidence="7" type="ORF">A306_00012917</name>
</gene>
<dbReference type="Pfam" id="PF00123">
    <property type="entry name" value="Hormone_2"/>
    <property type="match status" value="1"/>
</dbReference>
<accession>R7VMI2</accession>
<dbReference type="PANTHER" id="PTHR11418:SF0">
    <property type="entry name" value="PRO-GLUCAGON"/>
    <property type="match status" value="1"/>
</dbReference>
<dbReference type="KEGG" id="clv:102093594"/>
<evidence type="ECO:0000256" key="3">
    <source>
        <dbReference type="ARBA" id="ARBA00022525"/>
    </source>
</evidence>
<dbReference type="EMBL" id="AKCR02000190">
    <property type="protein sequence ID" value="PKK18642.1"/>
    <property type="molecule type" value="Genomic_DNA"/>
</dbReference>
<dbReference type="InParanoid" id="R7VMI2"/>
<dbReference type="GO" id="GO:0005615">
    <property type="term" value="C:extracellular space"/>
    <property type="evidence" value="ECO:0007669"/>
    <property type="project" value="TreeGrafter"/>
</dbReference>
<dbReference type="PROSITE" id="PS00260">
    <property type="entry name" value="GLUCAGON"/>
    <property type="match status" value="1"/>
</dbReference>
<name>R7VMI2_COLLI</name>
<feature type="signal peptide" evidence="5">
    <location>
        <begin position="1"/>
        <end position="23"/>
    </location>
</feature>
<dbReference type="GO" id="GO:0010737">
    <property type="term" value="P:protein kinase A signaling"/>
    <property type="evidence" value="ECO:0007669"/>
    <property type="project" value="TreeGrafter"/>
</dbReference>
<organism evidence="7 8">
    <name type="scientific">Columba livia</name>
    <name type="common">Rock dove</name>
    <dbReference type="NCBI Taxonomy" id="8932"/>
    <lineage>
        <taxon>Eukaryota</taxon>
        <taxon>Metazoa</taxon>
        <taxon>Chordata</taxon>
        <taxon>Craniata</taxon>
        <taxon>Vertebrata</taxon>
        <taxon>Euteleostomi</taxon>
        <taxon>Archelosauria</taxon>
        <taxon>Archosauria</taxon>
        <taxon>Dinosauria</taxon>
        <taxon>Saurischia</taxon>
        <taxon>Theropoda</taxon>
        <taxon>Coelurosauria</taxon>
        <taxon>Aves</taxon>
        <taxon>Neognathae</taxon>
        <taxon>Neoaves</taxon>
        <taxon>Columbimorphae</taxon>
        <taxon>Columbiformes</taxon>
        <taxon>Columbidae</taxon>
        <taxon>Columba</taxon>
    </lineage>
</organism>
<dbReference type="PANTHER" id="PTHR11418">
    <property type="entry name" value="GLUCAGON"/>
    <property type="match status" value="1"/>
</dbReference>
<dbReference type="InterPro" id="IPR000532">
    <property type="entry name" value="Glucagon_GIP_secretin_VIP"/>
</dbReference>
<dbReference type="InterPro" id="IPR015550">
    <property type="entry name" value="Glucagon"/>
</dbReference>
<feature type="chain" id="PRO_5004458705" evidence="5">
    <location>
        <begin position="24"/>
        <end position="101"/>
    </location>
</feature>
<dbReference type="STRING" id="8932.R7VMI2"/>
<protein>
    <submittedName>
        <fullName evidence="7">Exendin-3</fullName>
    </submittedName>
</protein>
<dbReference type="AlphaFoldDB" id="R7VMI2"/>
<feature type="compositionally biased region" description="Basic and acidic residues" evidence="4">
    <location>
        <begin position="28"/>
        <end position="37"/>
    </location>
</feature>
<feature type="region of interest" description="Disordered" evidence="4">
    <location>
        <begin position="20"/>
        <end position="55"/>
    </location>
</feature>
<comment type="caution">
    <text evidence="7">The sequence shown here is derived from an EMBL/GenBank/DDBJ whole genome shotgun (WGS) entry which is preliminary data.</text>
</comment>
<feature type="domain" description="Glucagon / GIP / secretin / VIP family" evidence="6">
    <location>
        <begin position="49"/>
        <end position="71"/>
    </location>
</feature>
<dbReference type="Proteomes" id="UP000053872">
    <property type="component" value="Unassembled WGS sequence"/>
</dbReference>
<comment type="similarity">
    <text evidence="2">Belongs to the glucagon family.</text>
</comment>
<keyword evidence="8" id="KW-1185">Reference proteome</keyword>
<evidence type="ECO:0000256" key="1">
    <source>
        <dbReference type="ARBA" id="ARBA00004613"/>
    </source>
</evidence>
<dbReference type="GO" id="GO:0005179">
    <property type="term" value="F:hormone activity"/>
    <property type="evidence" value="ECO:0007669"/>
    <property type="project" value="InterPro"/>
</dbReference>
<evidence type="ECO:0000313" key="8">
    <source>
        <dbReference type="Proteomes" id="UP000053872"/>
    </source>
</evidence>
<reference evidence="7 8" key="1">
    <citation type="journal article" date="2013" name="Science">
        <title>Genomic diversity and evolution of the head crest in the rock pigeon.</title>
        <authorList>
            <person name="Shapiro M.D."/>
            <person name="Kronenberg Z."/>
            <person name="Li C."/>
            <person name="Domyan E.T."/>
            <person name="Pan H."/>
            <person name="Campbell M."/>
            <person name="Tan H."/>
            <person name="Huff C.D."/>
            <person name="Hu H."/>
            <person name="Vickrey A.I."/>
            <person name="Nielsen S.C."/>
            <person name="Stringham S.A."/>
            <person name="Hu H."/>
            <person name="Willerslev E."/>
            <person name="Gilbert M.T."/>
            <person name="Yandell M."/>
            <person name="Zhang G."/>
            <person name="Wang J."/>
        </authorList>
    </citation>
    <scope>NUCLEOTIDE SEQUENCE [LARGE SCALE GENOMIC DNA]</scope>
    <source>
        <tissue evidence="7">Blood</tissue>
    </source>
</reference>
<evidence type="ECO:0000256" key="5">
    <source>
        <dbReference type="SAM" id="SignalP"/>
    </source>
</evidence>
<keyword evidence="3" id="KW-0964">Secreted</keyword>
<evidence type="ECO:0000313" key="7">
    <source>
        <dbReference type="EMBL" id="PKK18642.1"/>
    </source>
</evidence>
<dbReference type="GO" id="GO:0007188">
    <property type="term" value="P:adenylate cyclase-modulating G protein-coupled receptor signaling pathway"/>
    <property type="evidence" value="ECO:0007669"/>
    <property type="project" value="TreeGrafter"/>
</dbReference>
<evidence type="ECO:0000256" key="4">
    <source>
        <dbReference type="SAM" id="MobiDB-lite"/>
    </source>
</evidence>
<comment type="subcellular location">
    <subcellularLocation>
        <location evidence="1">Secreted</location>
    </subcellularLocation>
</comment>
<proteinExistence type="inferred from homology"/>
<dbReference type="Gene3D" id="6.10.250.590">
    <property type="match status" value="1"/>
</dbReference>
<keyword evidence="5" id="KW-0732">Signal</keyword>
<evidence type="ECO:0000259" key="6">
    <source>
        <dbReference type="PROSITE" id="PS00260"/>
    </source>
</evidence>
<dbReference type="OrthoDB" id="9904258at2759"/>
<dbReference type="eggNOG" id="ENOG502SU1J">
    <property type="taxonomic scope" value="Eukaryota"/>
</dbReference>
<dbReference type="SMART" id="SM00070">
    <property type="entry name" value="GLUCA"/>
    <property type="match status" value="1"/>
</dbReference>